<gene>
    <name evidence="24" type="ORF">BaRGS_00037248</name>
</gene>
<dbReference type="PANTHER" id="PTHR12553:SF49">
    <property type="entry name" value="ZINC PHOSPHODIESTERASE ELAC PROTEIN 2"/>
    <property type="match status" value="1"/>
</dbReference>
<dbReference type="Gene3D" id="3.60.15.10">
    <property type="entry name" value="Ribonuclease Z/Hydroxyacylglutathione hydrolase-like"/>
    <property type="match status" value="2"/>
</dbReference>
<keyword evidence="8" id="KW-0597">Phosphoprotein</keyword>
<keyword evidence="9" id="KW-0819">tRNA processing</keyword>
<evidence type="ECO:0000256" key="23">
    <source>
        <dbReference type="ARBA" id="ARBA00047136"/>
    </source>
</evidence>
<dbReference type="CDD" id="cd07718">
    <property type="entry name" value="RNaseZ_ELAC1_ELAC2-C-term-like_MBL-fold"/>
    <property type="match status" value="1"/>
</dbReference>
<comment type="catalytic activity">
    <reaction evidence="1">
        <text>Endonucleolytic cleavage of RNA, removing extra 3' nucleotides from tRNA precursor, generating 3' termini of tRNAs. A 3'-hydroxy group is left at the tRNA terminus and a 5'-phosphoryl group is left at the trailer molecule.</text>
        <dbReference type="EC" id="3.1.26.11"/>
    </reaction>
</comment>
<evidence type="ECO:0000313" key="25">
    <source>
        <dbReference type="Proteomes" id="UP001519460"/>
    </source>
</evidence>
<evidence type="ECO:0000256" key="12">
    <source>
        <dbReference type="ARBA" id="ARBA00022759"/>
    </source>
</evidence>
<keyword evidence="16" id="KW-0496">Mitochondrion</keyword>
<keyword evidence="10" id="KW-0540">Nuclease</keyword>
<keyword evidence="15" id="KW-0809">Transit peptide</keyword>
<comment type="similarity">
    <text evidence="5">Belongs to the RNase Z family.</text>
</comment>
<name>A0ABD0J9I3_9CAEN</name>
<reference evidence="24 25" key="1">
    <citation type="journal article" date="2023" name="Sci. Data">
        <title>Genome assembly of the Korean intertidal mud-creeper Batillaria attramentaria.</title>
        <authorList>
            <person name="Patra A.K."/>
            <person name="Ho P.T."/>
            <person name="Jun S."/>
            <person name="Lee S.J."/>
            <person name="Kim Y."/>
            <person name="Won Y.J."/>
        </authorList>
    </citation>
    <scope>NUCLEOTIDE SEQUENCE [LARGE SCALE GENOMIC DNA]</scope>
    <source>
        <strain evidence="24">Wonlab-2016</strain>
    </source>
</reference>
<proteinExistence type="inferred from homology"/>
<evidence type="ECO:0000256" key="21">
    <source>
        <dbReference type="ARBA" id="ARBA00032616"/>
    </source>
</evidence>
<evidence type="ECO:0000256" key="13">
    <source>
        <dbReference type="ARBA" id="ARBA00022801"/>
    </source>
</evidence>
<evidence type="ECO:0000256" key="20">
    <source>
        <dbReference type="ARBA" id="ARBA00032104"/>
    </source>
</evidence>
<evidence type="ECO:0000256" key="5">
    <source>
        <dbReference type="ARBA" id="ARBA00007823"/>
    </source>
</evidence>
<sequence>RKRHKVAPTENAIAVAYICWPVPSQRRIILEKCIDLGIETGPVLGKLKNGESITLENGNVVHPDQVLSDPEIAQPIIILECPSEDYLDSMLANPELAVHQNCDETDPKKPAVVIHMTPVEVYKQRQYQDWMARFGSGTEHLVLNELTSDVAFEGVYRYQSQLHLVHPTIFPTLRHLTPGLEACEVHGSLVDGERENETGADLLSSSVVLGCTNLLYQYRPRKGFSRVHCVHLDQKAYVTEALEQSNVQTVLEDLHQELKETDTHAATNSVAVSDAWNNYPRLVFLGTGSSVPSKGRNVSGLLVHLSEDATMILDCGEGTSGQLYRHYGNQTDDILRSLRAVFVSHLHADHHLGLFSLLRDRKAALESDGREVTPVLLLAPIQLARWLHFYHDHVEPVKPMFRHLPHQKLLPHMTELPENKEMLAEVLQQISLSHYEPVEVDHCPNAFGVSMVHQDGWKLVFSGDTMPCERLVKAGKGCDVLVHEATHEDDLVEESKMKKHSTTSQAIGIGQRMGAKFILLNHFSQRYAKIPVFSSTVPNNVGIAFDNMNVSLRELPLLPRFIPALKVLFAEEHADLEAKAKKRLKKKELKAQKVAQTAKS</sequence>
<comment type="cofactor">
    <cofactor evidence="2">
        <name>Zn(2+)</name>
        <dbReference type="ChEBI" id="CHEBI:29105"/>
    </cofactor>
</comment>
<keyword evidence="11" id="KW-0479">Metal-binding</keyword>
<dbReference type="InterPro" id="IPR036866">
    <property type="entry name" value="RibonucZ/Hydroxyglut_hydro"/>
</dbReference>
<evidence type="ECO:0000256" key="3">
    <source>
        <dbReference type="ARBA" id="ARBA00004123"/>
    </source>
</evidence>
<evidence type="ECO:0000256" key="4">
    <source>
        <dbReference type="ARBA" id="ARBA00004305"/>
    </source>
</evidence>
<keyword evidence="25" id="KW-1185">Reference proteome</keyword>
<dbReference type="Pfam" id="PF23023">
    <property type="entry name" value="Anti-Pycsar_Apyc1"/>
    <property type="match status" value="1"/>
</dbReference>
<accession>A0ABD0J9I3</accession>
<feature type="non-terminal residue" evidence="24">
    <location>
        <position position="1"/>
    </location>
</feature>
<evidence type="ECO:0000256" key="11">
    <source>
        <dbReference type="ARBA" id="ARBA00022723"/>
    </source>
</evidence>
<evidence type="ECO:0000256" key="7">
    <source>
        <dbReference type="ARBA" id="ARBA00013357"/>
    </source>
</evidence>
<comment type="subcellular location">
    <subcellularLocation>
        <location evidence="4">Mitochondrion matrix</location>
    </subcellularLocation>
    <subcellularLocation>
        <location evidence="3">Nucleus</location>
    </subcellularLocation>
</comment>
<dbReference type="InterPro" id="IPR047151">
    <property type="entry name" value="RNZ2-like"/>
</dbReference>
<comment type="subunit">
    <text evidence="23">Homodimer. Interacts with PTCD1.</text>
</comment>
<evidence type="ECO:0000256" key="6">
    <source>
        <dbReference type="ARBA" id="ARBA00012477"/>
    </source>
</evidence>
<keyword evidence="13" id="KW-0378">Hydrolase</keyword>
<keyword evidence="17" id="KW-0539">Nucleus</keyword>
<evidence type="ECO:0000256" key="9">
    <source>
        <dbReference type="ARBA" id="ARBA00022694"/>
    </source>
</evidence>
<dbReference type="GO" id="GO:0046872">
    <property type="term" value="F:metal ion binding"/>
    <property type="evidence" value="ECO:0007669"/>
    <property type="project" value="UniProtKB-KW"/>
</dbReference>
<comment type="function">
    <text evidence="22">Zinc phosphodiesterase, which displays mitochondrial tRNA 3'-processing endonuclease activity. Involved in tRNA maturation, by removing a 3'-trailer from precursor tRNA. Associates with mitochondrial DNA complexes at the nucleoids to initiate RNA processing and ribosome assembly.</text>
</comment>
<evidence type="ECO:0000256" key="10">
    <source>
        <dbReference type="ARBA" id="ARBA00022722"/>
    </source>
</evidence>
<dbReference type="GO" id="GO:0042781">
    <property type="term" value="F:3'-tRNA processing endoribonuclease activity"/>
    <property type="evidence" value="ECO:0007669"/>
    <property type="project" value="UniProtKB-EC"/>
</dbReference>
<dbReference type="EMBL" id="JACVVK020000552">
    <property type="protein sequence ID" value="KAK7466640.1"/>
    <property type="molecule type" value="Genomic_DNA"/>
</dbReference>
<evidence type="ECO:0000256" key="17">
    <source>
        <dbReference type="ARBA" id="ARBA00023242"/>
    </source>
</evidence>
<evidence type="ECO:0000256" key="2">
    <source>
        <dbReference type="ARBA" id="ARBA00001947"/>
    </source>
</evidence>
<evidence type="ECO:0000256" key="18">
    <source>
        <dbReference type="ARBA" id="ARBA00030689"/>
    </source>
</evidence>
<evidence type="ECO:0000313" key="24">
    <source>
        <dbReference type="EMBL" id="KAK7466640.1"/>
    </source>
</evidence>
<dbReference type="EC" id="3.1.26.11" evidence="6"/>
<comment type="caution">
    <text evidence="24">The sequence shown here is derived from an EMBL/GenBank/DDBJ whole genome shotgun (WGS) entry which is preliminary data.</text>
</comment>
<dbReference type="FunFam" id="3.60.15.10:FF:000014">
    <property type="entry name" value="Zinc phosphodiesterase ELAC protein 2"/>
    <property type="match status" value="1"/>
</dbReference>
<organism evidence="24 25">
    <name type="scientific">Batillaria attramentaria</name>
    <dbReference type="NCBI Taxonomy" id="370345"/>
    <lineage>
        <taxon>Eukaryota</taxon>
        <taxon>Metazoa</taxon>
        <taxon>Spiralia</taxon>
        <taxon>Lophotrochozoa</taxon>
        <taxon>Mollusca</taxon>
        <taxon>Gastropoda</taxon>
        <taxon>Caenogastropoda</taxon>
        <taxon>Sorbeoconcha</taxon>
        <taxon>Cerithioidea</taxon>
        <taxon>Batillariidae</taxon>
        <taxon>Batillaria</taxon>
    </lineage>
</organism>
<keyword evidence="14" id="KW-0862">Zinc</keyword>
<evidence type="ECO:0000256" key="16">
    <source>
        <dbReference type="ARBA" id="ARBA00023128"/>
    </source>
</evidence>
<dbReference type="SUPFAM" id="SSF56281">
    <property type="entry name" value="Metallo-hydrolase/oxidoreductase"/>
    <property type="match status" value="1"/>
</dbReference>
<dbReference type="AlphaFoldDB" id="A0ABD0J9I3"/>
<dbReference type="GO" id="GO:0042645">
    <property type="term" value="C:mitochondrial nucleoid"/>
    <property type="evidence" value="ECO:0007669"/>
    <property type="project" value="UniProtKB-ARBA"/>
</dbReference>
<evidence type="ECO:0000256" key="1">
    <source>
        <dbReference type="ARBA" id="ARBA00000402"/>
    </source>
</evidence>
<dbReference type="PANTHER" id="PTHR12553">
    <property type="entry name" value="ZINC PHOSPHODIESTERASE ELAC PROTEIN 2"/>
    <property type="match status" value="1"/>
</dbReference>
<keyword evidence="12" id="KW-0255">Endonuclease</keyword>
<evidence type="ECO:0000256" key="19">
    <source>
        <dbReference type="ARBA" id="ARBA00030729"/>
    </source>
</evidence>
<evidence type="ECO:0000256" key="15">
    <source>
        <dbReference type="ARBA" id="ARBA00022946"/>
    </source>
</evidence>
<evidence type="ECO:0000256" key="22">
    <source>
        <dbReference type="ARBA" id="ARBA00046098"/>
    </source>
</evidence>
<dbReference type="Proteomes" id="UP001519460">
    <property type="component" value="Unassembled WGS sequence"/>
</dbReference>
<protein>
    <recommendedName>
        <fullName evidence="7">Zinc phosphodiesterase ELAC protein 2</fullName>
        <ecNumber evidence="6">3.1.26.11</ecNumber>
    </recommendedName>
    <alternativeName>
        <fullName evidence="21">ElaC homolog protein 2</fullName>
    </alternativeName>
    <alternativeName>
        <fullName evidence="19">Ribonuclease Z 2</fullName>
    </alternativeName>
    <alternativeName>
        <fullName evidence="20">tRNA 3 endonuclease 2</fullName>
    </alternativeName>
    <alternativeName>
        <fullName evidence="18">tRNase Z 2</fullName>
    </alternativeName>
</protein>
<evidence type="ECO:0000256" key="14">
    <source>
        <dbReference type="ARBA" id="ARBA00022833"/>
    </source>
</evidence>
<evidence type="ECO:0000256" key="8">
    <source>
        <dbReference type="ARBA" id="ARBA00022553"/>
    </source>
</evidence>
<dbReference type="GO" id="GO:0005634">
    <property type="term" value="C:nucleus"/>
    <property type="evidence" value="ECO:0007669"/>
    <property type="project" value="UniProtKB-SubCell"/>
</dbReference>